<reference evidence="2" key="1">
    <citation type="journal article" date="2014" name="Int. J. Syst. Evol. Microbiol.">
        <title>Complete genome sequence of Corynebacterium casei LMG S-19264T (=DSM 44701T), isolated from a smear-ripened cheese.</title>
        <authorList>
            <consortium name="US DOE Joint Genome Institute (JGI-PGF)"/>
            <person name="Walter F."/>
            <person name="Albersmeier A."/>
            <person name="Kalinowski J."/>
            <person name="Ruckert C."/>
        </authorList>
    </citation>
    <scope>NUCLEOTIDE SEQUENCE</scope>
    <source>
        <strain evidence="2">JCM 4714</strain>
    </source>
</reference>
<sequence length="259" mass="27830">MHVAIAGSTGVLGSHLIRRVTCAGHIVTPIARYHGVDLVTGRGLDAALDGVDVVIDASDPRPRGLADGEELRSEVREAAERLLEAAYVMGAYRLISVSVLGVEHAAFDAFAPYLAKREKEAIAHAHDLPTTVVKASHFHEFALNPAGVHAFADQVLVQDMLLQPVAAGAVAAAITEMLEADMMTEVIELAGPEEIRLPELTRRVLDVHRDRRAVMPIAPLVRQMGTGVLLAPDTALMVGPTVTEWLDIYARDNAVCTPY</sequence>
<dbReference type="Gene3D" id="3.40.50.720">
    <property type="entry name" value="NAD(P)-binding Rossmann-like Domain"/>
    <property type="match status" value="1"/>
</dbReference>
<name>A0A918YNV0_9ACTN</name>
<dbReference type="InterPro" id="IPR036291">
    <property type="entry name" value="NAD(P)-bd_dom_sf"/>
</dbReference>
<dbReference type="Pfam" id="PF01370">
    <property type="entry name" value="Epimerase"/>
    <property type="match status" value="1"/>
</dbReference>
<dbReference type="EMBL" id="BMVG01000023">
    <property type="protein sequence ID" value="GHE10288.1"/>
    <property type="molecule type" value="Genomic_DNA"/>
</dbReference>
<organism evidence="2 3">
    <name type="scientific">Streptomyces alanosinicus</name>
    <dbReference type="NCBI Taxonomy" id="68171"/>
    <lineage>
        <taxon>Bacteria</taxon>
        <taxon>Bacillati</taxon>
        <taxon>Actinomycetota</taxon>
        <taxon>Actinomycetes</taxon>
        <taxon>Kitasatosporales</taxon>
        <taxon>Streptomycetaceae</taxon>
        <taxon>Streptomyces</taxon>
    </lineage>
</organism>
<feature type="domain" description="NAD-dependent epimerase/dehydratase" evidence="1">
    <location>
        <begin position="4"/>
        <end position="98"/>
    </location>
</feature>
<comment type="caution">
    <text evidence="2">The sequence shown here is derived from an EMBL/GenBank/DDBJ whole genome shotgun (WGS) entry which is preliminary data.</text>
</comment>
<dbReference type="RefSeq" id="WP_189957275.1">
    <property type="nucleotide sequence ID" value="NZ_BMVG01000023.1"/>
</dbReference>
<dbReference type="InterPro" id="IPR001509">
    <property type="entry name" value="Epimerase_deHydtase"/>
</dbReference>
<gene>
    <name evidence="2" type="ORF">GCM10010339_65870</name>
</gene>
<protein>
    <recommendedName>
        <fullName evidence="1">NAD-dependent epimerase/dehydratase domain-containing protein</fullName>
    </recommendedName>
</protein>
<dbReference type="AlphaFoldDB" id="A0A918YNV0"/>
<evidence type="ECO:0000313" key="3">
    <source>
        <dbReference type="Proteomes" id="UP000655443"/>
    </source>
</evidence>
<keyword evidence="3" id="KW-1185">Reference proteome</keyword>
<dbReference type="SUPFAM" id="SSF51735">
    <property type="entry name" value="NAD(P)-binding Rossmann-fold domains"/>
    <property type="match status" value="1"/>
</dbReference>
<evidence type="ECO:0000313" key="2">
    <source>
        <dbReference type="EMBL" id="GHE10288.1"/>
    </source>
</evidence>
<accession>A0A918YNV0</accession>
<reference evidence="2" key="2">
    <citation type="submission" date="2020-09" db="EMBL/GenBank/DDBJ databases">
        <authorList>
            <person name="Sun Q."/>
            <person name="Ohkuma M."/>
        </authorList>
    </citation>
    <scope>NUCLEOTIDE SEQUENCE</scope>
    <source>
        <strain evidence="2">JCM 4714</strain>
    </source>
</reference>
<evidence type="ECO:0000259" key="1">
    <source>
        <dbReference type="Pfam" id="PF01370"/>
    </source>
</evidence>
<proteinExistence type="predicted"/>
<dbReference type="Proteomes" id="UP000655443">
    <property type="component" value="Unassembled WGS sequence"/>
</dbReference>